<dbReference type="InterPro" id="IPR050539">
    <property type="entry name" value="ThrE_Dicarb/AminoAcid_Exp"/>
</dbReference>
<dbReference type="Pfam" id="PF12821">
    <property type="entry name" value="ThrE_2"/>
    <property type="match status" value="1"/>
</dbReference>
<dbReference type="Proteomes" id="UP000235363">
    <property type="component" value="Unassembled WGS sequence"/>
</dbReference>
<evidence type="ECO:0000259" key="9">
    <source>
        <dbReference type="Pfam" id="PF06738"/>
    </source>
</evidence>
<feature type="compositionally biased region" description="Basic residues" evidence="7">
    <location>
        <begin position="543"/>
        <end position="557"/>
    </location>
</feature>
<dbReference type="GO" id="GO:0005886">
    <property type="term" value="C:plasma membrane"/>
    <property type="evidence" value="ECO:0007669"/>
    <property type="project" value="UniProtKB-SubCell"/>
</dbReference>
<comment type="subcellular location">
    <subcellularLocation>
        <location evidence="1">Cell membrane</location>
        <topology evidence="1">Multi-pass membrane protein</topology>
    </subcellularLocation>
</comment>
<feature type="transmembrane region" description="Helical" evidence="8">
    <location>
        <begin position="325"/>
        <end position="349"/>
    </location>
</feature>
<dbReference type="NCBIfam" id="NF047720">
    <property type="entry name" value="ThrSerExpThrE"/>
    <property type="match status" value="1"/>
</dbReference>
<sequence>MSAPESACRLPAAQQPRSPLTGGSSPTDQPGRRDVSEEQPATTAATIPGFGGKLRAKVRNAMFGPQSTVDLVQSTRTPLPLAPIDYTDPDQVTAVLDLAAQLGGLLLSCGTGNSDTVLQLKAVTSAYGLTRVQVDITLTSVTVYHLIGARRTPVTAMRVVDAPSVDFDRLRRVDALLRSIRGGQISLEDAVERADAIEASPPLYRLRIIYLGWAAMAAAVSVLLGGGPSVAVVAAIVTAVIVAAIGELNVRALPPFFQNATGGFVATVAAAGAYELSGLTPFDMQPSRVIASGIIVMLAGLTLVQSLQDGMTGAPVTGSARFFDTMLLTGGIVAGIAIGFEVTAVIGIPLPPISVASDPNFAESTVRVLAGSAASVAFALASNAGWKALGVSGATALLGSMLYYWLLLPIGVNPVAAAGAAATAVGLAGGLLSRRTSIPPLVTAIAGVTPFLPGMSIYRGLHALLNGQPLNGFTALASALGTATALAAGIALGEWLARQMRRPPRLIRHGDVKRPKIQRRRRRHVAGTQSPDGSANPVEGRTRLSRSARAKFGRRYGRAPGDEGVDW</sequence>
<reference evidence="11 12" key="1">
    <citation type="submission" date="2017-09" db="EMBL/GenBank/DDBJ databases">
        <title>Bacterial strain isolated from the female urinary microbiota.</title>
        <authorList>
            <person name="Thomas-White K."/>
            <person name="Kumar N."/>
            <person name="Forster S."/>
            <person name="Putonti C."/>
            <person name="Lawley T."/>
            <person name="Wolfe A.J."/>
        </authorList>
    </citation>
    <scope>NUCLEOTIDE SEQUENCE [LARGE SCALE GENOMIC DNA]</scope>
    <source>
        <strain evidence="11 12">UMB0908</strain>
    </source>
</reference>
<feature type="transmembrane region" description="Helical" evidence="8">
    <location>
        <begin position="256"/>
        <end position="274"/>
    </location>
</feature>
<evidence type="ECO:0000256" key="6">
    <source>
        <dbReference type="ARBA" id="ARBA00034125"/>
    </source>
</evidence>
<dbReference type="Pfam" id="PF06738">
    <property type="entry name" value="ThrE"/>
    <property type="match status" value="1"/>
</dbReference>
<keyword evidence="2" id="KW-1003">Cell membrane</keyword>
<evidence type="ECO:0000313" key="11">
    <source>
        <dbReference type="EMBL" id="PMC61548.1"/>
    </source>
</evidence>
<comment type="similarity">
    <text evidence="6">Belongs to the ThrE exporter (TC 2.A.79) family.</text>
</comment>
<keyword evidence="4 8" id="KW-1133">Transmembrane helix</keyword>
<dbReference type="GO" id="GO:0015744">
    <property type="term" value="P:succinate transport"/>
    <property type="evidence" value="ECO:0007669"/>
    <property type="project" value="TreeGrafter"/>
</dbReference>
<organism evidence="11 12">
    <name type="scientific">Corynebacterium xerosis</name>
    <dbReference type="NCBI Taxonomy" id="1725"/>
    <lineage>
        <taxon>Bacteria</taxon>
        <taxon>Bacillati</taxon>
        <taxon>Actinomycetota</taxon>
        <taxon>Actinomycetes</taxon>
        <taxon>Mycobacteriales</taxon>
        <taxon>Corynebacteriaceae</taxon>
        <taxon>Corynebacterium</taxon>
    </lineage>
</organism>
<name>A0A2N6SWV6_9CORY</name>
<dbReference type="GO" id="GO:0022857">
    <property type="term" value="F:transmembrane transporter activity"/>
    <property type="evidence" value="ECO:0007669"/>
    <property type="project" value="InterPro"/>
</dbReference>
<feature type="domain" description="Threonine/serine exporter-like N-terminal" evidence="9">
    <location>
        <begin position="97"/>
        <end position="342"/>
    </location>
</feature>
<evidence type="ECO:0000259" key="10">
    <source>
        <dbReference type="Pfam" id="PF12821"/>
    </source>
</evidence>
<proteinExistence type="inferred from homology"/>
<accession>A0A2N6SWV6</accession>
<evidence type="ECO:0000256" key="2">
    <source>
        <dbReference type="ARBA" id="ARBA00022475"/>
    </source>
</evidence>
<evidence type="ECO:0000256" key="5">
    <source>
        <dbReference type="ARBA" id="ARBA00023136"/>
    </source>
</evidence>
<keyword evidence="5 8" id="KW-0472">Membrane</keyword>
<gene>
    <name evidence="11" type="ORF">CJ204_10550</name>
</gene>
<keyword evidence="3 8" id="KW-0812">Transmembrane</keyword>
<feature type="compositionally biased region" description="Basic residues" evidence="7">
    <location>
        <begin position="515"/>
        <end position="525"/>
    </location>
</feature>
<evidence type="ECO:0000256" key="3">
    <source>
        <dbReference type="ARBA" id="ARBA00022692"/>
    </source>
</evidence>
<feature type="transmembrane region" description="Helical" evidence="8">
    <location>
        <begin position="286"/>
        <end position="304"/>
    </location>
</feature>
<feature type="region of interest" description="Disordered" evidence="7">
    <location>
        <begin position="1"/>
        <end position="49"/>
    </location>
</feature>
<dbReference type="EMBL" id="PNHF01000026">
    <property type="protein sequence ID" value="PMC61548.1"/>
    <property type="molecule type" value="Genomic_DNA"/>
</dbReference>
<evidence type="ECO:0000256" key="8">
    <source>
        <dbReference type="SAM" id="Phobius"/>
    </source>
</evidence>
<feature type="transmembrane region" description="Helical" evidence="8">
    <location>
        <begin position="412"/>
        <end position="432"/>
    </location>
</feature>
<protein>
    <submittedName>
        <fullName evidence="11">Amino acid export carrier protein</fullName>
    </submittedName>
</protein>
<feature type="transmembrane region" description="Helical" evidence="8">
    <location>
        <begin position="473"/>
        <end position="497"/>
    </location>
</feature>
<evidence type="ECO:0000256" key="1">
    <source>
        <dbReference type="ARBA" id="ARBA00004651"/>
    </source>
</evidence>
<feature type="region of interest" description="Disordered" evidence="7">
    <location>
        <begin position="508"/>
        <end position="567"/>
    </location>
</feature>
<dbReference type="AlphaFoldDB" id="A0A2N6SWV6"/>
<evidence type="ECO:0000256" key="4">
    <source>
        <dbReference type="ARBA" id="ARBA00022989"/>
    </source>
</evidence>
<feature type="transmembrane region" description="Helical" evidence="8">
    <location>
        <begin position="361"/>
        <end position="381"/>
    </location>
</feature>
<feature type="transmembrane region" description="Helical" evidence="8">
    <location>
        <begin position="441"/>
        <end position="461"/>
    </location>
</feature>
<feature type="domain" description="Threonine/Serine exporter ThrE" evidence="10">
    <location>
        <begin position="373"/>
        <end position="493"/>
    </location>
</feature>
<dbReference type="InterPro" id="IPR024528">
    <property type="entry name" value="ThrE_2"/>
</dbReference>
<evidence type="ECO:0000256" key="7">
    <source>
        <dbReference type="SAM" id="MobiDB-lite"/>
    </source>
</evidence>
<evidence type="ECO:0000313" key="12">
    <source>
        <dbReference type="Proteomes" id="UP000235363"/>
    </source>
</evidence>
<dbReference type="PANTHER" id="PTHR34390">
    <property type="entry name" value="UPF0442 PROTEIN YJJB-RELATED"/>
    <property type="match status" value="1"/>
</dbReference>
<feature type="compositionally biased region" description="Polar residues" evidence="7">
    <location>
        <begin position="15"/>
        <end position="28"/>
    </location>
</feature>
<dbReference type="InterPro" id="IPR010619">
    <property type="entry name" value="ThrE-like_N"/>
</dbReference>
<feature type="transmembrane region" description="Helical" evidence="8">
    <location>
        <begin position="230"/>
        <end position="249"/>
    </location>
</feature>
<comment type="caution">
    <text evidence="11">The sequence shown here is derived from an EMBL/GenBank/DDBJ whole genome shotgun (WGS) entry which is preliminary data.</text>
</comment>
<dbReference type="PANTHER" id="PTHR34390:SF2">
    <property type="entry name" value="SUCCINATE TRANSPORTER SUBUNIT YJJP-RELATED"/>
    <property type="match status" value="1"/>
</dbReference>